<feature type="compositionally biased region" description="Basic and acidic residues" evidence="1">
    <location>
        <begin position="60"/>
        <end position="70"/>
    </location>
</feature>
<sequence>MVLEPCFAFTAGMGIGAYNHGHIWQCLEDTFKVVKKQALREAETPKQDQHDEHDEDEEPKAEPTAEPATERKALALHDGIRGGKDTLCFISFPGKYQDDWNNLVGWVEMMNVMAEQDSEDGTFRPPLSTACIFLPDGHTWSEFPVAFTTEALGLGGSQRGEVAYAGDVLEKEGMAFRKCDVDGAASEALMAFYDRFKTLLNQPDGIGRVCDAITNCEAARRGIRDVVIGQTTLNAHKIADLFVGMAKLTALKHLAFTYVHFEDEAAAVELGRSFAHLVNLTSVEVNTLDLRDEAAAASDRQSRGRGARRGAGRGQCGRVYVPRHSFSPAFFVEFRKSIAHLANLTSLALIQMDIGTEDEETIRAICEEKGIRLTCF</sequence>
<feature type="region of interest" description="Disordered" evidence="1">
    <location>
        <begin position="39"/>
        <end position="70"/>
    </location>
</feature>
<evidence type="ECO:0000256" key="1">
    <source>
        <dbReference type="SAM" id="MobiDB-lite"/>
    </source>
</evidence>
<name>A0A7S4SRA1_9DINO</name>
<feature type="compositionally biased region" description="Basic and acidic residues" evidence="1">
    <location>
        <begin position="39"/>
        <end position="52"/>
    </location>
</feature>
<dbReference type="AlphaFoldDB" id="A0A7S4SRA1"/>
<evidence type="ECO:0000313" key="2">
    <source>
        <dbReference type="EMBL" id="CAE4653304.1"/>
    </source>
</evidence>
<gene>
    <name evidence="2" type="ORF">AMON00008_LOCUS54673</name>
</gene>
<reference evidence="2" key="1">
    <citation type="submission" date="2021-01" db="EMBL/GenBank/DDBJ databases">
        <authorList>
            <person name="Corre E."/>
            <person name="Pelletier E."/>
            <person name="Niang G."/>
            <person name="Scheremetjew M."/>
            <person name="Finn R."/>
            <person name="Kale V."/>
            <person name="Holt S."/>
            <person name="Cochrane G."/>
            <person name="Meng A."/>
            <person name="Brown T."/>
            <person name="Cohen L."/>
        </authorList>
    </citation>
    <scope>NUCLEOTIDE SEQUENCE</scope>
    <source>
        <strain evidence="2">CCMP3105</strain>
    </source>
</reference>
<organism evidence="2">
    <name type="scientific">Alexandrium monilatum</name>
    <dbReference type="NCBI Taxonomy" id="311494"/>
    <lineage>
        <taxon>Eukaryota</taxon>
        <taxon>Sar</taxon>
        <taxon>Alveolata</taxon>
        <taxon>Dinophyceae</taxon>
        <taxon>Gonyaulacales</taxon>
        <taxon>Pyrocystaceae</taxon>
        <taxon>Alexandrium</taxon>
    </lineage>
</organism>
<proteinExistence type="predicted"/>
<protein>
    <submittedName>
        <fullName evidence="2">Uncharacterized protein</fullName>
    </submittedName>
</protein>
<dbReference type="EMBL" id="HBNR01076878">
    <property type="protein sequence ID" value="CAE4653304.1"/>
    <property type="molecule type" value="Transcribed_RNA"/>
</dbReference>
<accession>A0A7S4SRA1</accession>